<dbReference type="Pfam" id="PF12588">
    <property type="entry name" value="PSDC"/>
    <property type="match status" value="1"/>
</dbReference>
<keyword evidence="2" id="KW-0456">Lyase</keyword>
<accession>A0A8H2WU81</accession>
<sequence>MIFVPADNESISDSKGANSKPPSPTLHKQILNSLANSKRLPVIKEFQILIETDAIIHHGFTRMFQQASSLPGMSCARDYKEMLRSINDAVQKAPQYERSEYVNCSIYRVLDKVMCTPTGLATLANPLVNAQFRRIFEVWAAFLSSSESRSVLTADESGWFGPMACADMPTFFDTFLCDQDAPYSGFKSWDDYFTRSLRPGARPVEHLEDNSVINSACESTVYCIANCIKERDGFWLKGQPYSLRDMFHDDLFTNRFVGGTILQCYLRPIHYHRWHSPVNGRIVKIRVIPGVYFSQLPQAPCGPQMNPFTSQRFLTAVSTRTLIFIESDNPHIGLMCFMAVGTMGVSTCDIRVKPGARVTKGQEMGMFHFGGSAYCMLFRPSTKIRFDCAAGDSVLVNSYIAIV</sequence>
<organism evidence="5 6">
    <name type="scientific">Rhizoctonia solani</name>
    <dbReference type="NCBI Taxonomy" id="456999"/>
    <lineage>
        <taxon>Eukaryota</taxon>
        <taxon>Fungi</taxon>
        <taxon>Dikarya</taxon>
        <taxon>Basidiomycota</taxon>
        <taxon>Agaricomycotina</taxon>
        <taxon>Agaricomycetes</taxon>
        <taxon>Cantharellales</taxon>
        <taxon>Ceratobasidiaceae</taxon>
        <taxon>Rhizoctonia</taxon>
    </lineage>
</organism>
<proteinExistence type="predicted"/>
<evidence type="ECO:0000313" key="5">
    <source>
        <dbReference type="EMBL" id="CAE6400506.1"/>
    </source>
</evidence>
<dbReference type="AlphaFoldDB" id="A0A8H2WU81"/>
<gene>
    <name evidence="5" type="ORF">RDB_LOCUS6956</name>
</gene>
<keyword evidence="1" id="KW-0210">Decarboxylase</keyword>
<dbReference type="EMBL" id="CAJMWW010000017">
    <property type="protein sequence ID" value="CAE6400506.1"/>
    <property type="molecule type" value="Genomic_DNA"/>
</dbReference>
<dbReference type="PANTHER" id="PTHR10067:SF9">
    <property type="entry name" value="PHOSPHATIDYLSERINE DECARBOXYLASE FAMILY PROTEIN (AFU_ORTHOLOGUE AFUA_7G01730)"/>
    <property type="match status" value="1"/>
</dbReference>
<protein>
    <recommendedName>
        <fullName evidence="4">L-tryptophan decarboxylase PsiD-like domain-containing protein</fullName>
    </recommendedName>
</protein>
<dbReference type="PANTHER" id="PTHR10067">
    <property type="entry name" value="PHOSPHATIDYLSERINE DECARBOXYLASE"/>
    <property type="match status" value="1"/>
</dbReference>
<evidence type="ECO:0000259" key="4">
    <source>
        <dbReference type="Pfam" id="PF12588"/>
    </source>
</evidence>
<evidence type="ECO:0000313" key="6">
    <source>
        <dbReference type="Proteomes" id="UP000663841"/>
    </source>
</evidence>
<dbReference type="Proteomes" id="UP000663841">
    <property type="component" value="Unassembled WGS sequence"/>
</dbReference>
<reference evidence="5" key="1">
    <citation type="submission" date="2021-01" db="EMBL/GenBank/DDBJ databases">
        <authorList>
            <person name="Kaushik A."/>
        </authorList>
    </citation>
    <scope>NUCLEOTIDE SEQUENCE</scope>
    <source>
        <strain evidence="5">AG3-T5</strain>
    </source>
</reference>
<evidence type="ECO:0000256" key="1">
    <source>
        <dbReference type="ARBA" id="ARBA00022793"/>
    </source>
</evidence>
<name>A0A8H2WU81_9AGAM</name>
<dbReference type="Pfam" id="PF02666">
    <property type="entry name" value="PS_Dcarbxylase"/>
    <property type="match status" value="1"/>
</dbReference>
<dbReference type="InterPro" id="IPR022237">
    <property type="entry name" value="PsiD-like"/>
</dbReference>
<dbReference type="GO" id="GO:0006646">
    <property type="term" value="P:phosphatidylethanolamine biosynthetic process"/>
    <property type="evidence" value="ECO:0007669"/>
    <property type="project" value="TreeGrafter"/>
</dbReference>
<comment type="caution">
    <text evidence="5">The sequence shown here is derived from an EMBL/GenBank/DDBJ whole genome shotgun (WGS) entry which is preliminary data.</text>
</comment>
<dbReference type="GO" id="GO:0005739">
    <property type="term" value="C:mitochondrion"/>
    <property type="evidence" value="ECO:0007669"/>
    <property type="project" value="TreeGrafter"/>
</dbReference>
<evidence type="ECO:0000256" key="2">
    <source>
        <dbReference type="ARBA" id="ARBA00023239"/>
    </source>
</evidence>
<feature type="domain" description="L-tryptophan decarboxylase PsiD-like" evidence="4">
    <location>
        <begin position="41"/>
        <end position="168"/>
    </location>
</feature>
<feature type="region of interest" description="Disordered" evidence="3">
    <location>
        <begin position="1"/>
        <end position="24"/>
    </location>
</feature>
<dbReference type="GO" id="GO:0004609">
    <property type="term" value="F:phosphatidylserine decarboxylase activity"/>
    <property type="evidence" value="ECO:0007669"/>
    <property type="project" value="InterPro"/>
</dbReference>
<dbReference type="InterPro" id="IPR003817">
    <property type="entry name" value="PS_Dcarbxylase"/>
</dbReference>
<evidence type="ECO:0000256" key="3">
    <source>
        <dbReference type="SAM" id="MobiDB-lite"/>
    </source>
</evidence>